<protein>
    <recommendedName>
        <fullName evidence="12">Glycosylphosphatidylinositol anchor biosynthesis protein 11</fullName>
    </recommendedName>
</protein>
<dbReference type="InterPro" id="IPR009580">
    <property type="entry name" value="GPI_biosynthesis_protein_Pig-F"/>
</dbReference>
<feature type="transmembrane region" description="Helical" evidence="9">
    <location>
        <begin position="63"/>
        <end position="84"/>
    </location>
</feature>
<feature type="transmembrane region" description="Helical" evidence="9">
    <location>
        <begin position="218"/>
        <end position="238"/>
    </location>
</feature>
<organism evidence="10 11">
    <name type="scientific">Coemansia spiralis</name>
    <dbReference type="NCBI Taxonomy" id="417178"/>
    <lineage>
        <taxon>Eukaryota</taxon>
        <taxon>Fungi</taxon>
        <taxon>Fungi incertae sedis</taxon>
        <taxon>Zoopagomycota</taxon>
        <taxon>Kickxellomycotina</taxon>
        <taxon>Kickxellomycetes</taxon>
        <taxon>Kickxellales</taxon>
        <taxon>Kickxellaceae</taxon>
        <taxon>Coemansia</taxon>
    </lineage>
</organism>
<feature type="transmembrane region" description="Helical" evidence="9">
    <location>
        <begin position="178"/>
        <end position="198"/>
    </location>
</feature>
<feature type="region of interest" description="Disordered" evidence="8">
    <location>
        <begin position="1"/>
        <end position="23"/>
    </location>
</feature>
<evidence type="ECO:0000256" key="7">
    <source>
        <dbReference type="ARBA" id="ARBA00023136"/>
    </source>
</evidence>
<reference evidence="10" key="1">
    <citation type="submission" date="2022-07" db="EMBL/GenBank/DDBJ databases">
        <title>Phylogenomic reconstructions and comparative analyses of Kickxellomycotina fungi.</title>
        <authorList>
            <person name="Reynolds N.K."/>
            <person name="Stajich J.E."/>
            <person name="Barry K."/>
            <person name="Grigoriev I.V."/>
            <person name="Crous P."/>
            <person name="Smith M.E."/>
        </authorList>
    </citation>
    <scope>NUCLEOTIDE SEQUENCE</scope>
    <source>
        <strain evidence="10">CBS 109367</strain>
    </source>
</reference>
<dbReference type="EMBL" id="JANBTX010000067">
    <property type="protein sequence ID" value="KAJ2687620.1"/>
    <property type="molecule type" value="Genomic_DNA"/>
</dbReference>
<comment type="pathway">
    <text evidence="2">Glycolipid biosynthesis; glycosylphosphatidylinositol-anchor biosynthesis.</text>
</comment>
<gene>
    <name evidence="10" type="ORF">IWW39_002802</name>
</gene>
<evidence type="ECO:0008006" key="12">
    <source>
        <dbReference type="Google" id="ProtNLM"/>
    </source>
</evidence>
<name>A0A9W8L368_9FUNG</name>
<sequence>MESRLHVNAASEGGSSSSPQLPDHKLYPIDANGIQLMLGGMASAIALVSPRKSLNIYDSPVKYLTVTATVLFLYYAILAFAGIYCFKVPTTRRKSMSTGARIAAVLYMGVATVVASLAISLGLVLFGAPLASQHAETFMAALNMALLGVTPAILTLKPSTEAWVKALLSGESKSVPELWAAGLFWSTFVASWSAAYFIPLDWDRPWQKWPIPTVGGAFLGNLAGLLYVLLCCFVLPLARADYAETEHSKRTMVRELSGSLPQSTAKKEM</sequence>
<comment type="subcellular location">
    <subcellularLocation>
        <location evidence="1">Endoplasmic reticulum membrane</location>
        <topology evidence="1">Multi-pass membrane protein</topology>
    </subcellularLocation>
</comment>
<evidence type="ECO:0000256" key="3">
    <source>
        <dbReference type="ARBA" id="ARBA00022502"/>
    </source>
</evidence>
<comment type="caution">
    <text evidence="10">The sequence shown here is derived from an EMBL/GenBank/DDBJ whole genome shotgun (WGS) entry which is preliminary data.</text>
</comment>
<keyword evidence="3" id="KW-0337">GPI-anchor biosynthesis</keyword>
<keyword evidence="6 9" id="KW-1133">Transmembrane helix</keyword>
<dbReference type="AlphaFoldDB" id="A0A9W8L368"/>
<feature type="transmembrane region" description="Helical" evidence="9">
    <location>
        <begin position="105"/>
        <end position="126"/>
    </location>
</feature>
<keyword evidence="7 9" id="KW-0472">Membrane</keyword>
<dbReference type="OrthoDB" id="17366at2759"/>
<evidence type="ECO:0000313" key="11">
    <source>
        <dbReference type="Proteomes" id="UP001151516"/>
    </source>
</evidence>
<evidence type="ECO:0000313" key="10">
    <source>
        <dbReference type="EMBL" id="KAJ2687620.1"/>
    </source>
</evidence>
<keyword evidence="11" id="KW-1185">Reference proteome</keyword>
<keyword evidence="4 9" id="KW-0812">Transmembrane</keyword>
<dbReference type="GO" id="GO:0005789">
    <property type="term" value="C:endoplasmic reticulum membrane"/>
    <property type="evidence" value="ECO:0007669"/>
    <property type="project" value="UniProtKB-SubCell"/>
</dbReference>
<feature type="transmembrane region" description="Helical" evidence="9">
    <location>
        <begin position="138"/>
        <end position="157"/>
    </location>
</feature>
<evidence type="ECO:0000256" key="5">
    <source>
        <dbReference type="ARBA" id="ARBA00022824"/>
    </source>
</evidence>
<evidence type="ECO:0000256" key="8">
    <source>
        <dbReference type="SAM" id="MobiDB-lite"/>
    </source>
</evidence>
<evidence type="ECO:0000256" key="1">
    <source>
        <dbReference type="ARBA" id="ARBA00004477"/>
    </source>
</evidence>
<proteinExistence type="predicted"/>
<dbReference type="GO" id="GO:0006506">
    <property type="term" value="P:GPI anchor biosynthetic process"/>
    <property type="evidence" value="ECO:0007669"/>
    <property type="project" value="UniProtKB-KW"/>
</dbReference>
<evidence type="ECO:0000256" key="2">
    <source>
        <dbReference type="ARBA" id="ARBA00004687"/>
    </source>
</evidence>
<dbReference type="Pfam" id="PF06699">
    <property type="entry name" value="PIG-F"/>
    <property type="match status" value="1"/>
</dbReference>
<dbReference type="Proteomes" id="UP001151516">
    <property type="component" value="Unassembled WGS sequence"/>
</dbReference>
<keyword evidence="5" id="KW-0256">Endoplasmic reticulum</keyword>
<evidence type="ECO:0000256" key="9">
    <source>
        <dbReference type="SAM" id="Phobius"/>
    </source>
</evidence>
<evidence type="ECO:0000256" key="6">
    <source>
        <dbReference type="ARBA" id="ARBA00022989"/>
    </source>
</evidence>
<accession>A0A9W8L368</accession>
<evidence type="ECO:0000256" key="4">
    <source>
        <dbReference type="ARBA" id="ARBA00022692"/>
    </source>
</evidence>